<dbReference type="RefSeq" id="XP_067083186.1">
    <property type="nucleotide sequence ID" value="XM_067227085.1"/>
</dbReference>
<dbReference type="Gene3D" id="3.30.420.10">
    <property type="entry name" value="Ribonuclease H-like superfamily/Ribonuclease H"/>
    <property type="match status" value="1"/>
</dbReference>
<keyword evidence="3" id="KW-1185">Reference proteome</keyword>
<evidence type="ECO:0000313" key="3">
    <source>
        <dbReference type="Proteomes" id="UP000195570"/>
    </source>
</evidence>
<reference evidence="2" key="1">
    <citation type="submission" date="2016-09" db="EMBL/GenBank/DDBJ databases">
        <authorList>
            <person name="Hebert L."/>
            <person name="Moumen B."/>
        </authorList>
    </citation>
    <scope>NUCLEOTIDE SEQUENCE [LARGE SCALE GENOMIC DNA]</scope>
    <source>
        <strain evidence="2">OVI</strain>
    </source>
</reference>
<dbReference type="InterPro" id="IPR051181">
    <property type="entry name" value="CAF1_poly(A)_ribonucleases"/>
</dbReference>
<organism evidence="2 3">
    <name type="scientific">Trypanosoma equiperdum</name>
    <dbReference type="NCBI Taxonomy" id="5694"/>
    <lineage>
        <taxon>Eukaryota</taxon>
        <taxon>Discoba</taxon>
        <taxon>Euglenozoa</taxon>
        <taxon>Kinetoplastea</taxon>
        <taxon>Metakinetoplastina</taxon>
        <taxon>Trypanosomatida</taxon>
        <taxon>Trypanosomatidae</taxon>
        <taxon>Trypanosoma</taxon>
    </lineage>
</organism>
<dbReference type="InterPro" id="IPR036397">
    <property type="entry name" value="RNaseH_sf"/>
</dbReference>
<comment type="similarity">
    <text evidence="1">Belongs to the CAF1 family.</text>
</comment>
<dbReference type="PANTHER" id="PTHR15092">
    <property type="entry name" value="POLY A -SPECIFIC RIBONUCLEASE/TARGET OF EGR1, MEMBER 1"/>
    <property type="match status" value="1"/>
</dbReference>
<accession>A0A1G4IK66</accession>
<evidence type="ECO:0000313" key="2">
    <source>
        <dbReference type="EMBL" id="SCU72722.1"/>
    </source>
</evidence>
<dbReference type="Pfam" id="PF04857">
    <property type="entry name" value="CAF1"/>
    <property type="match status" value="1"/>
</dbReference>
<dbReference type="PANTHER" id="PTHR15092:SF46">
    <property type="entry name" value="PUTATIVE-RELATED"/>
    <property type="match status" value="1"/>
</dbReference>
<name>A0A1G4IK66_TRYEQ</name>
<evidence type="ECO:0000256" key="1">
    <source>
        <dbReference type="ARBA" id="ARBA00008372"/>
    </source>
</evidence>
<comment type="caution">
    <text evidence="2">The sequence shown here is derived from an EMBL/GenBank/DDBJ whole genome shotgun (WGS) entry which is preliminary data.</text>
</comment>
<dbReference type="InterPro" id="IPR012337">
    <property type="entry name" value="RNaseH-like_sf"/>
</dbReference>
<gene>
    <name evidence="2" type="ORF">TEOVI_000430000</name>
</gene>
<dbReference type="AlphaFoldDB" id="A0A1G4IK66"/>
<dbReference type="InterPro" id="IPR006941">
    <property type="entry name" value="RNase_CAF1"/>
</dbReference>
<dbReference type="EMBL" id="CZPT02001907">
    <property type="protein sequence ID" value="SCU72722.1"/>
    <property type="molecule type" value="Genomic_DNA"/>
</dbReference>
<dbReference type="VEuPathDB" id="TriTrypDB:TEOVI_000430000"/>
<dbReference type="SUPFAM" id="SSF53098">
    <property type="entry name" value="Ribonuclease H-like"/>
    <property type="match status" value="1"/>
</dbReference>
<protein>
    <submittedName>
        <fullName evidence="2">Poly(A)-specific ribonuclease PARN-3</fullName>
    </submittedName>
</protein>
<dbReference type="Proteomes" id="UP000195570">
    <property type="component" value="Unassembled WGS sequence"/>
</dbReference>
<proteinExistence type="inferred from homology"/>
<dbReference type="GeneID" id="92378240"/>
<dbReference type="GO" id="GO:0003723">
    <property type="term" value="F:RNA binding"/>
    <property type="evidence" value="ECO:0007669"/>
    <property type="project" value="TreeGrafter"/>
</dbReference>
<sequence>MKLITRNNFEEVYPEFVAALQGASYIAVDMEFTGIDRRATTNFLRPPEEAFEDKIAAARHFSVVQIGFSIFRGTELLSPQSGRDSRGATGDPSASSAYKETMLKELQSFRPQDSDVQGLVEVLQSMANKGRVDPKDISKMEDLRKKIRQRCSQTSAGTIYDELSAYDALDEVDKAIDLATRWEKRLTSPRRQLWARSYSFYLLPAAWLDDQDPELVLSTKTMEFLRSNNMDLNMWISEGLSVVPFEPYARARRADRIAAELSDPKKEMDAKLVALRQWMQGVTDCDTRDHLLGEFNEIENFARNGELHESLEVCLPHLSQSHLSKFNALMRDLGLRVSKRIMKKLPPEATTHETIFRNPRYFGTRLLSALVTATRQRRKPLVIHNGLSDLAFLCCLMHKEPPQNIVEFKRLVREVFPVFYDTRTLTCAPSLQSIIGLTGPLMKTYLILSEQNKTVDIYHDAANNFSTDGGPKEHDAAWDAFMTGSLFAFAQQELAQVNADYRRLCGITPVHGCIFSVHFLDDNEDCLVQPRSAAAYLLHRSDNRGFHTDSLRDKFGTLVKCVTFMYNGDDCLVTISDAAVSKRMLSQIEQILHSWAQAQGYSVTALDVEGQMNRHRIKHLTEK</sequence>
<dbReference type="GO" id="GO:0000175">
    <property type="term" value="F:3'-5'-RNA exonuclease activity"/>
    <property type="evidence" value="ECO:0007669"/>
    <property type="project" value="TreeGrafter"/>
</dbReference>